<comment type="caution">
    <text evidence="2">The sequence shown here is derived from an EMBL/GenBank/DDBJ whole genome shotgun (WGS) entry which is preliminary data.</text>
</comment>
<name>A0ABD3LNN2_EUCGL</name>
<dbReference type="PANTHER" id="PTHR35278:SF4">
    <property type="entry name" value="TRANSMEMBRANE PROTEIN"/>
    <property type="match status" value="1"/>
</dbReference>
<evidence type="ECO:0000313" key="2">
    <source>
        <dbReference type="EMBL" id="KAL3753378.1"/>
    </source>
</evidence>
<keyword evidence="1" id="KW-0812">Transmembrane</keyword>
<evidence type="ECO:0000256" key="1">
    <source>
        <dbReference type="SAM" id="Phobius"/>
    </source>
</evidence>
<gene>
    <name evidence="2" type="ORF">ACJRO7_000728</name>
</gene>
<sequence length="227" mass="26268">MGDVLSKAAHSVGSIVGNAVAAPFKTIFGGSCKELCSGPWDVVCFIEHLCVAKLIELFLICVLCYIALLFLYLLFKLGICQCIGKSLCNMCWLACETYWRALGHICCFMWYKISSTKRVYHGRRHFRDFEAEYSLSDISYDYSSHHLGTSTKRILLRERTEGPLASYSNRSHWHHRHHCPSHVKLKSRRVSFTLGRGSQRSRISRHHQISMVHTERRGRTFKRQRVR</sequence>
<accession>A0ABD3LNN2</accession>
<dbReference type="Proteomes" id="UP001634007">
    <property type="component" value="Unassembled WGS sequence"/>
</dbReference>
<proteinExistence type="predicted"/>
<reference evidence="2 3" key="1">
    <citation type="submission" date="2024-11" db="EMBL/GenBank/DDBJ databases">
        <title>Chromosome-level genome assembly of Eucalyptus globulus Labill. provides insights into its genome evolution.</title>
        <authorList>
            <person name="Li X."/>
        </authorList>
    </citation>
    <scope>NUCLEOTIDE SEQUENCE [LARGE SCALE GENOMIC DNA]</scope>
    <source>
        <strain evidence="2">CL2024</strain>
        <tissue evidence="2">Fresh tender leaves</tissue>
    </source>
</reference>
<feature type="transmembrane region" description="Helical" evidence="1">
    <location>
        <begin position="57"/>
        <end position="75"/>
    </location>
</feature>
<keyword evidence="1" id="KW-0472">Membrane</keyword>
<keyword evidence="3" id="KW-1185">Reference proteome</keyword>
<dbReference type="EMBL" id="JBJKBG010000001">
    <property type="protein sequence ID" value="KAL3753378.1"/>
    <property type="molecule type" value="Genomic_DNA"/>
</dbReference>
<protein>
    <submittedName>
        <fullName evidence="2">Uncharacterized protein</fullName>
    </submittedName>
</protein>
<keyword evidence="1" id="KW-1133">Transmembrane helix</keyword>
<organism evidence="2 3">
    <name type="scientific">Eucalyptus globulus</name>
    <name type="common">Tasmanian blue gum</name>
    <dbReference type="NCBI Taxonomy" id="34317"/>
    <lineage>
        <taxon>Eukaryota</taxon>
        <taxon>Viridiplantae</taxon>
        <taxon>Streptophyta</taxon>
        <taxon>Embryophyta</taxon>
        <taxon>Tracheophyta</taxon>
        <taxon>Spermatophyta</taxon>
        <taxon>Magnoliopsida</taxon>
        <taxon>eudicotyledons</taxon>
        <taxon>Gunneridae</taxon>
        <taxon>Pentapetalae</taxon>
        <taxon>rosids</taxon>
        <taxon>malvids</taxon>
        <taxon>Myrtales</taxon>
        <taxon>Myrtaceae</taxon>
        <taxon>Myrtoideae</taxon>
        <taxon>Eucalypteae</taxon>
        <taxon>Eucalyptus</taxon>
    </lineage>
</organism>
<dbReference type="PANTHER" id="PTHR35278">
    <property type="entry name" value="TRANSMEMBRANE PROTEIN-RELATED"/>
    <property type="match status" value="1"/>
</dbReference>
<dbReference type="AlphaFoldDB" id="A0ABD3LNN2"/>
<evidence type="ECO:0000313" key="3">
    <source>
        <dbReference type="Proteomes" id="UP001634007"/>
    </source>
</evidence>